<dbReference type="EMBL" id="FOWE01000002">
    <property type="protein sequence ID" value="SFO02114.1"/>
    <property type="molecule type" value="Genomic_DNA"/>
</dbReference>
<keyword evidence="2" id="KW-1185">Reference proteome</keyword>
<evidence type="ECO:0000313" key="2">
    <source>
        <dbReference type="Proteomes" id="UP000183642"/>
    </source>
</evidence>
<dbReference type="Proteomes" id="UP000183642">
    <property type="component" value="Unassembled WGS sequence"/>
</dbReference>
<reference evidence="2" key="1">
    <citation type="submission" date="2016-10" db="EMBL/GenBank/DDBJ databases">
        <authorList>
            <person name="Varghese N."/>
            <person name="Submissions S."/>
        </authorList>
    </citation>
    <scope>NUCLEOTIDE SEQUENCE [LARGE SCALE GENOMIC DNA]</scope>
    <source>
        <strain evidence="2">DSM 43161</strain>
    </source>
</reference>
<dbReference type="AlphaFoldDB" id="A0A1I5DS89"/>
<proteinExistence type="predicted"/>
<organism evidence="1 2">
    <name type="scientific">Geodermatophilus obscurus</name>
    <dbReference type="NCBI Taxonomy" id="1861"/>
    <lineage>
        <taxon>Bacteria</taxon>
        <taxon>Bacillati</taxon>
        <taxon>Actinomycetota</taxon>
        <taxon>Actinomycetes</taxon>
        <taxon>Geodermatophilales</taxon>
        <taxon>Geodermatophilaceae</taxon>
        <taxon>Geodermatophilus</taxon>
    </lineage>
</organism>
<protein>
    <recommendedName>
        <fullName evidence="3">Peptidase M23</fullName>
    </recommendedName>
</protein>
<accession>A0A1I5DS89</accession>
<evidence type="ECO:0008006" key="3">
    <source>
        <dbReference type="Google" id="ProtNLM"/>
    </source>
</evidence>
<gene>
    <name evidence="1" type="ORF">SAMN05660359_01004</name>
</gene>
<name>A0A1I5DS89_9ACTN</name>
<sequence length="167" mass="18064">MTLGVALVLGLAWQADGSEPAPTTRVCTVPSTSVTLGEAQWANARTIAQVGYDRGLPERAVVIALATAVQESTLRNLDHGDRDSLGLFQQRPSQGWGTPEQVQDPVYAAGRFYDGLVRVPGWDTMRLTDAAQAVQRSGFPELYQQHEPLATALVTALRSDDRTRDCG</sequence>
<evidence type="ECO:0000313" key="1">
    <source>
        <dbReference type="EMBL" id="SFO02114.1"/>
    </source>
</evidence>